<dbReference type="EMBL" id="VIWY01000005">
    <property type="protein sequence ID" value="TWG12719.1"/>
    <property type="molecule type" value="Genomic_DNA"/>
</dbReference>
<dbReference type="InterPro" id="IPR053137">
    <property type="entry name" value="NLR-like"/>
</dbReference>
<dbReference type="SUPFAM" id="SSF52540">
    <property type="entry name" value="P-loop containing nucleoside triphosphate hydrolases"/>
    <property type="match status" value="1"/>
</dbReference>
<dbReference type="RefSeq" id="WP_239082379.1">
    <property type="nucleotide sequence ID" value="NZ_BOMX01000088.1"/>
</dbReference>
<sequence>MSFRKPGTQVSAGGLGAIGIGGDNSGPLFTNATVVIAPRQVSWPVRVGPVPPAASAFQPRQALRERIETARRHGDDVVLGQPGPARPATRILAGGGGVGKTQVAAWFAREHATDLVVWVAAVSTDHVITEYARAARRVGAPGADGADAGADAAAFLDWLRGTDRSWLVVLDDIADPADVTGWWPPQHPNGWTLATTRRRDAALASASRQRIDVDVYDPQESQAYLTQRLTEVGLAHLLDGDVAGLAQALGHLPLALSHAAAYLINEEESCGAYLARFTGGRERLAELMPADSDPDDYGRPVSVTLLLALEAADRASPAGLARPALALAALCDPAGHPETLWRADAVVDHLTSLRGEPVSADQAHRALRLLHRYGLLHHTGADPARSVRIHALTARAARETIVTDPDRLARTVADALVEIWPEDDYGADDLGEVLRANAGHLQALAPEALWADGVHDLVPLIGLSLFRAGRHTPGIAHWEGLVEQARARLGDEHIDTLSARGNLAGVYWQAGRTADAIALLERVAGDCARLLAADHPAVLVYRSNLATSYRQAGRYAEAVALQEQVIAEYRRRPDTAPADTLVARANLGVSYGYAGRTDDGVRVLEEVVAEREHLLGPTHPDTLKARVHLATLYRDSGRLERAIAMQEGVLAEQETRLGARHRETVITRSQLGTSYWRAGRLGEAIAIEEQVLAQHEELLGADHPATLLARDNLAVSYVGAGLTEKGTALLQKVAGDRTRVLGPAHPDTLTTLGNLANAYATAGRIADAFRLIRIVTAGRERVLGPKHPQTLTARAELAACHWHLGRTPRATALLRRVVADREEVLGPGHEDTRLARACLLAWTGAEAASGYRPPAAGHRGR</sequence>
<dbReference type="InterPro" id="IPR011990">
    <property type="entry name" value="TPR-like_helical_dom_sf"/>
</dbReference>
<keyword evidence="2" id="KW-1185">Reference proteome</keyword>
<dbReference type="Gene3D" id="1.25.40.10">
    <property type="entry name" value="Tetratricopeptide repeat domain"/>
    <property type="match status" value="3"/>
</dbReference>
<dbReference type="PANTHER" id="PTHR46082">
    <property type="entry name" value="ATP/GTP-BINDING PROTEIN-RELATED"/>
    <property type="match status" value="1"/>
</dbReference>
<evidence type="ECO:0000313" key="1">
    <source>
        <dbReference type="EMBL" id="TWG12719.1"/>
    </source>
</evidence>
<dbReference type="PANTHER" id="PTHR46082:SF6">
    <property type="entry name" value="AAA+ ATPASE DOMAIN-CONTAINING PROTEIN-RELATED"/>
    <property type="match status" value="1"/>
</dbReference>
<dbReference type="Gene3D" id="3.40.50.300">
    <property type="entry name" value="P-loop containing nucleotide triphosphate hydrolases"/>
    <property type="match status" value="1"/>
</dbReference>
<dbReference type="Pfam" id="PF13424">
    <property type="entry name" value="TPR_12"/>
    <property type="match status" value="2"/>
</dbReference>
<dbReference type="SUPFAM" id="SSF48452">
    <property type="entry name" value="TPR-like"/>
    <property type="match status" value="4"/>
</dbReference>
<organism evidence="1 2">
    <name type="scientific">Actinoplanes teichomyceticus</name>
    <dbReference type="NCBI Taxonomy" id="1867"/>
    <lineage>
        <taxon>Bacteria</taxon>
        <taxon>Bacillati</taxon>
        <taxon>Actinomycetota</taxon>
        <taxon>Actinomycetes</taxon>
        <taxon>Micromonosporales</taxon>
        <taxon>Micromonosporaceae</taxon>
        <taxon>Actinoplanes</taxon>
    </lineage>
</organism>
<dbReference type="AlphaFoldDB" id="A0A561VM64"/>
<reference evidence="1 2" key="1">
    <citation type="submission" date="2019-06" db="EMBL/GenBank/DDBJ databases">
        <title>Sequencing the genomes of 1000 actinobacteria strains.</title>
        <authorList>
            <person name="Klenk H.-P."/>
        </authorList>
    </citation>
    <scope>NUCLEOTIDE SEQUENCE [LARGE SCALE GENOMIC DNA]</scope>
    <source>
        <strain evidence="1 2">DSM 43866</strain>
    </source>
</reference>
<protein>
    <submittedName>
        <fullName evidence="1">Tetratricopeptide repeat protein</fullName>
    </submittedName>
</protein>
<name>A0A561VM64_ACTTI</name>
<gene>
    <name evidence="1" type="ORF">FHX34_105587</name>
</gene>
<dbReference type="Pfam" id="PF13374">
    <property type="entry name" value="TPR_10"/>
    <property type="match status" value="5"/>
</dbReference>
<comment type="caution">
    <text evidence="1">The sequence shown here is derived from an EMBL/GenBank/DDBJ whole genome shotgun (WGS) entry which is preliminary data.</text>
</comment>
<dbReference type="InterPro" id="IPR027417">
    <property type="entry name" value="P-loop_NTPase"/>
</dbReference>
<evidence type="ECO:0000313" key="2">
    <source>
        <dbReference type="Proteomes" id="UP000320239"/>
    </source>
</evidence>
<accession>A0A561VM64</accession>
<proteinExistence type="predicted"/>
<dbReference type="Proteomes" id="UP000320239">
    <property type="component" value="Unassembled WGS sequence"/>
</dbReference>